<dbReference type="PANTHER" id="PTHR14742:SF0">
    <property type="entry name" value="RIBONUCLEASE P PROTEIN SUBUNIT P21"/>
    <property type="match status" value="1"/>
</dbReference>
<evidence type="ECO:0000256" key="2">
    <source>
        <dbReference type="ARBA" id="ARBA00022723"/>
    </source>
</evidence>
<dbReference type="Proteomes" id="UP000199752">
    <property type="component" value="Chromosome 6"/>
</dbReference>
<evidence type="ECO:0000313" key="5">
    <source>
        <dbReference type="EMBL" id="CUV06530.1"/>
    </source>
</evidence>
<dbReference type="EMBL" id="LN877952">
    <property type="protein sequence ID" value="CUV06530.1"/>
    <property type="molecule type" value="Genomic_DNA"/>
</dbReference>
<accession>A0A0S4TGE4</accession>
<proteinExistence type="inferred from homology"/>
<dbReference type="GO" id="GO:0008033">
    <property type="term" value="P:tRNA processing"/>
    <property type="evidence" value="ECO:0007669"/>
    <property type="project" value="UniProtKB-KW"/>
</dbReference>
<keyword evidence="2" id="KW-0479">Metal-binding</keyword>
<dbReference type="Gene3D" id="6.20.50.20">
    <property type="match status" value="1"/>
</dbReference>
<dbReference type="InterPro" id="IPR007175">
    <property type="entry name" value="Rpr2/Snm1/Rpp21"/>
</dbReference>
<sequence>MEQNSQPDSEKKKEGMSIAPAYHRMNFLLQVSQQYALVSNELSRYCYSLAREISRKKLARIDPDSRRLWCKRCNTHFIPGITCEFILEDKIISGDNNNNNKKFVQTNIFNRCNYCNWKKRHSYKVFDEFEDEEKNMIID</sequence>
<protein>
    <submittedName>
        <fullName evidence="6">RNAse P Rpr2/Rpp21 subunit domain containing protein</fullName>
    </submittedName>
</protein>
<dbReference type="EMBL" id="JTAI01000007">
    <property type="protein sequence ID" value="PPS97859.1"/>
    <property type="molecule type" value="Genomic_DNA"/>
</dbReference>
<dbReference type="PANTHER" id="PTHR14742">
    <property type="entry name" value="RIBONUCLEASE P SUBUNIT P21"/>
    <property type="match status" value="1"/>
</dbReference>
<organism evidence="5">
    <name type="scientific">Cryptosporidium hominis</name>
    <dbReference type="NCBI Taxonomy" id="237895"/>
    <lineage>
        <taxon>Eukaryota</taxon>
        <taxon>Sar</taxon>
        <taxon>Alveolata</taxon>
        <taxon>Apicomplexa</taxon>
        <taxon>Conoidasida</taxon>
        <taxon>Coccidia</taxon>
        <taxon>Eucoccidiorida</taxon>
        <taxon>Eimeriorina</taxon>
        <taxon>Cryptosporidiidae</taxon>
        <taxon>Cryptosporidium</taxon>
    </lineage>
</organism>
<dbReference type="AlphaFoldDB" id="A0A0S4TGE4"/>
<dbReference type="OrthoDB" id="128536at2759"/>
<gene>
    <name evidence="5" type="ORF">CHUDEA6_1040</name>
    <name evidence="6" type="ORF">GY17_00000103</name>
</gene>
<dbReference type="Pfam" id="PF04032">
    <property type="entry name" value="Rpr2"/>
    <property type="match status" value="1"/>
</dbReference>
<dbReference type="VEuPathDB" id="CryptoDB:GY17_00000103"/>
<keyword evidence="1" id="KW-0819">tRNA processing</keyword>
<keyword evidence="7" id="KW-1185">Reference proteome</keyword>
<reference evidence="5" key="2">
    <citation type="submission" date="2015-08" db="EMBL/GenBank/DDBJ databases">
        <authorList>
            <person name="Babu N.S."/>
            <person name="Beckwith C.J."/>
            <person name="Beseler K.G."/>
            <person name="Brison A."/>
            <person name="Carone J.V."/>
            <person name="Caskin T.P."/>
            <person name="Diamond M."/>
            <person name="Durham M.E."/>
            <person name="Foxe J.M."/>
            <person name="Go M."/>
            <person name="Henderson B.A."/>
            <person name="Jones I.B."/>
            <person name="McGettigan J.A."/>
            <person name="Micheletti S.J."/>
            <person name="Nasrallah M.E."/>
            <person name="Ortiz D."/>
            <person name="Piller C.R."/>
            <person name="Privatt S.R."/>
            <person name="Schneider S.L."/>
            <person name="Sharp S."/>
            <person name="Smith T.C."/>
            <person name="Stanton J.D."/>
            <person name="Ullery H.E."/>
            <person name="Wilson R.J."/>
            <person name="Serrano M.G."/>
            <person name="Buck G."/>
            <person name="Lee V."/>
            <person name="Wang Y."/>
            <person name="Carvalho R."/>
            <person name="Voegtly L."/>
            <person name="Shi R."/>
            <person name="Duckworth R."/>
            <person name="Johnson A."/>
            <person name="Loviza R."/>
            <person name="Walstead R."/>
            <person name="Shah Z."/>
            <person name="Kiflezghi M."/>
            <person name="Wade K."/>
            <person name="Ball S.L."/>
            <person name="Bradley K.W."/>
            <person name="Asai D.J."/>
            <person name="Bowman C.A."/>
            <person name="Russell D.A."/>
            <person name="Pope W.H."/>
            <person name="Jacobs-Sera D."/>
            <person name="Hendrix R.W."/>
            <person name="Hatfull G.F."/>
        </authorList>
    </citation>
    <scope>NUCLEOTIDE SEQUENCE [LARGE SCALE GENOMIC DNA]</scope>
</reference>
<reference evidence="6 7" key="1">
    <citation type="submission" date="2014-11" db="EMBL/GenBank/DDBJ databases">
        <title>Comparative genomic analysis of Cryptosporidium hominis reveals occurrence of genetic recombination in virulent subtypes.</title>
        <authorList>
            <person name="Guo Y."/>
            <person name="Tang K."/>
            <person name="Frace M."/>
            <person name="Li N."/>
            <person name="Roellig D.M."/>
            <person name="Sammons S."/>
            <person name="Knipe K."/>
            <person name="Rowe L."/>
            <person name="Feng Y."/>
            <person name="Xiao L."/>
        </authorList>
    </citation>
    <scope>NUCLEOTIDE SEQUENCE [LARGE SCALE GENOMIC DNA]</scope>
    <source>
        <strain evidence="6">30976</strain>
    </source>
</reference>
<evidence type="ECO:0000256" key="3">
    <source>
        <dbReference type="ARBA" id="ARBA00022833"/>
    </source>
</evidence>
<dbReference type="GO" id="GO:0005655">
    <property type="term" value="C:nucleolar ribonuclease P complex"/>
    <property type="evidence" value="ECO:0007669"/>
    <property type="project" value="TreeGrafter"/>
</dbReference>
<dbReference type="GO" id="GO:0046872">
    <property type="term" value="F:metal ion binding"/>
    <property type="evidence" value="ECO:0007669"/>
    <property type="project" value="UniProtKB-KW"/>
</dbReference>
<evidence type="ECO:0000256" key="1">
    <source>
        <dbReference type="ARBA" id="ARBA00022694"/>
    </source>
</evidence>
<keyword evidence="3" id="KW-0862">Zinc</keyword>
<dbReference type="Proteomes" id="UP001429100">
    <property type="component" value="Unassembled WGS sequence"/>
</dbReference>
<evidence type="ECO:0000313" key="6">
    <source>
        <dbReference type="EMBL" id="PPS97859.1"/>
    </source>
</evidence>
<comment type="similarity">
    <text evidence="4">Belongs to the eukaryotic/archaeal RNase P protein component 4 family.</text>
</comment>
<dbReference type="VEuPathDB" id="CryptoDB:ChTU502y2012_406g0255"/>
<evidence type="ECO:0000313" key="7">
    <source>
        <dbReference type="Proteomes" id="UP001429100"/>
    </source>
</evidence>
<evidence type="ECO:0000256" key="4">
    <source>
        <dbReference type="ARBA" id="ARBA00038402"/>
    </source>
</evidence>
<name>A0A0S4TGE4_CRYHO</name>
<reference evidence="6 7" key="3">
    <citation type="submission" date="2017-10" db="EMBL/GenBank/DDBJ databases">
        <title>Consistent, comparative and evidence-based genome annotation and re-annotation for the closely-related species, Cryptosporidium parvum, C. hominis and C. tyzzeri.</title>
        <authorList>
            <person name="Baptista R.P."/>
            <person name="Li Y."/>
            <person name="Sateriale A."/>
            <person name="Striepen B."/>
            <person name="Kissinger J.C."/>
        </authorList>
    </citation>
    <scope>NUCLEOTIDE SEQUENCE [LARGE SCALE GENOMIC DNA]</scope>
    <source>
        <strain evidence="6">30976</strain>
    </source>
</reference>
<dbReference type="VEuPathDB" id="CryptoDB:CHUDEA6_1040"/>
<dbReference type="VEuPathDB" id="CryptoDB:Chro.60134"/>